<reference evidence="3" key="1">
    <citation type="journal article" date="2019" name="Int. J. Syst. Evol. Microbiol.">
        <title>The Global Catalogue of Microorganisms (GCM) 10K type strain sequencing project: providing services to taxonomists for standard genome sequencing and annotation.</title>
        <authorList>
            <consortium name="The Broad Institute Genomics Platform"/>
            <consortium name="The Broad Institute Genome Sequencing Center for Infectious Disease"/>
            <person name="Wu L."/>
            <person name="Ma J."/>
        </authorList>
    </citation>
    <scope>NUCLEOTIDE SEQUENCE [LARGE SCALE GENOMIC DNA]</scope>
    <source>
        <strain evidence="3">JCM 19134</strain>
    </source>
</reference>
<dbReference type="GO" id="GO:0005829">
    <property type="term" value="C:cytosol"/>
    <property type="evidence" value="ECO:0007669"/>
    <property type="project" value="TreeGrafter"/>
</dbReference>
<dbReference type="InterPro" id="IPR006175">
    <property type="entry name" value="YjgF/YER057c/UK114"/>
</dbReference>
<dbReference type="Proteomes" id="UP001409585">
    <property type="component" value="Unassembled WGS sequence"/>
</dbReference>
<protein>
    <submittedName>
        <fullName evidence="2">Uncharacterized protein</fullName>
    </submittedName>
</protein>
<evidence type="ECO:0000313" key="3">
    <source>
        <dbReference type="Proteomes" id="UP001409585"/>
    </source>
</evidence>
<feature type="chain" id="PRO_5043763806" evidence="1">
    <location>
        <begin position="23"/>
        <end position="152"/>
    </location>
</feature>
<accession>A0AAV3U375</accession>
<dbReference type="PANTHER" id="PTHR11803">
    <property type="entry name" value="2-IMINOBUTANOATE/2-IMINOPROPANOATE DEAMINASE RIDA"/>
    <property type="match status" value="1"/>
</dbReference>
<evidence type="ECO:0000313" key="2">
    <source>
        <dbReference type="EMBL" id="GAA4943138.1"/>
    </source>
</evidence>
<keyword evidence="3" id="KW-1185">Reference proteome</keyword>
<feature type="signal peptide" evidence="1">
    <location>
        <begin position="1"/>
        <end position="22"/>
    </location>
</feature>
<organism evidence="2 3">
    <name type="scientific">Halioxenophilus aromaticivorans</name>
    <dbReference type="NCBI Taxonomy" id="1306992"/>
    <lineage>
        <taxon>Bacteria</taxon>
        <taxon>Pseudomonadati</taxon>
        <taxon>Pseudomonadota</taxon>
        <taxon>Gammaproteobacteria</taxon>
        <taxon>Alteromonadales</taxon>
        <taxon>Alteromonadaceae</taxon>
        <taxon>Halioxenophilus</taxon>
    </lineage>
</organism>
<dbReference type="Gene3D" id="3.30.1330.40">
    <property type="entry name" value="RutC-like"/>
    <property type="match status" value="1"/>
</dbReference>
<dbReference type="SUPFAM" id="SSF55298">
    <property type="entry name" value="YjgF-like"/>
    <property type="match status" value="1"/>
</dbReference>
<sequence>MLLRSIKAACLLMIVVSQWGHAAEISHAPEAVVYPAGAPFTELVVVDETIYLAGMIGVKPGFMELVPGGIKAESKQVLDNIKQVLEANGFGMANLVKCTAMLADISQWSAFNAIYKTYFTSPYPVRSALGANGLALGAAVELECIGAVKQGP</sequence>
<dbReference type="GO" id="GO:0019239">
    <property type="term" value="F:deaminase activity"/>
    <property type="evidence" value="ECO:0007669"/>
    <property type="project" value="TreeGrafter"/>
</dbReference>
<name>A0AAV3U375_9ALTE</name>
<dbReference type="Pfam" id="PF01042">
    <property type="entry name" value="Ribonuc_L-PSP"/>
    <property type="match status" value="1"/>
</dbReference>
<dbReference type="AlphaFoldDB" id="A0AAV3U375"/>
<dbReference type="RefSeq" id="WP_345421684.1">
    <property type="nucleotide sequence ID" value="NZ_AP031496.1"/>
</dbReference>
<dbReference type="PANTHER" id="PTHR11803:SF39">
    <property type="entry name" value="2-IMINOBUTANOATE_2-IMINOPROPANOATE DEAMINASE"/>
    <property type="match status" value="1"/>
</dbReference>
<dbReference type="CDD" id="cd00448">
    <property type="entry name" value="YjgF_YER057c_UK114_family"/>
    <property type="match status" value="1"/>
</dbReference>
<evidence type="ECO:0000256" key="1">
    <source>
        <dbReference type="SAM" id="SignalP"/>
    </source>
</evidence>
<keyword evidence="1" id="KW-0732">Signal</keyword>
<dbReference type="EMBL" id="BAABLX010000016">
    <property type="protein sequence ID" value="GAA4943138.1"/>
    <property type="molecule type" value="Genomic_DNA"/>
</dbReference>
<dbReference type="InterPro" id="IPR035959">
    <property type="entry name" value="RutC-like_sf"/>
</dbReference>
<proteinExistence type="predicted"/>
<comment type="caution">
    <text evidence="2">The sequence shown here is derived from an EMBL/GenBank/DDBJ whole genome shotgun (WGS) entry which is preliminary data.</text>
</comment>
<gene>
    <name evidence="2" type="ORF">GCM10025791_22300</name>
</gene>